<sequence>MLEKLLASTKALTVLMLMIFLLALAGITTYKGVLLIWNVLL</sequence>
<dbReference type="EMBL" id="FWEY01000001">
    <property type="protein sequence ID" value="SLM50866.1"/>
    <property type="molecule type" value="Genomic_DNA"/>
</dbReference>
<dbReference type="Proteomes" id="UP000195985">
    <property type="component" value="Unassembled WGS sequence"/>
</dbReference>
<feature type="transmembrane region" description="Helical" evidence="1">
    <location>
        <begin position="12"/>
        <end position="37"/>
    </location>
</feature>
<keyword evidence="1" id="KW-1133">Transmembrane helix</keyword>
<organism evidence="2 3">
    <name type="scientific">Trichococcus pasteurii</name>
    <dbReference type="NCBI Taxonomy" id="43064"/>
    <lineage>
        <taxon>Bacteria</taxon>
        <taxon>Bacillati</taxon>
        <taxon>Bacillota</taxon>
        <taxon>Bacilli</taxon>
        <taxon>Lactobacillales</taxon>
        <taxon>Carnobacteriaceae</taxon>
        <taxon>Trichococcus</taxon>
    </lineage>
</organism>
<protein>
    <submittedName>
        <fullName evidence="2">Uncharacterized protein</fullName>
    </submittedName>
</protein>
<accession>A0A1W1ICZ3</accession>
<keyword evidence="1" id="KW-0812">Transmembrane</keyword>
<evidence type="ECO:0000313" key="2">
    <source>
        <dbReference type="EMBL" id="SLM50866.1"/>
    </source>
</evidence>
<evidence type="ECO:0000256" key="1">
    <source>
        <dbReference type="SAM" id="Phobius"/>
    </source>
</evidence>
<proteinExistence type="predicted"/>
<name>A0A1W1ICZ3_9LACT</name>
<dbReference type="STRING" id="43064.SAMN04488086_10343"/>
<evidence type="ECO:0000313" key="3">
    <source>
        <dbReference type="Proteomes" id="UP000195985"/>
    </source>
</evidence>
<keyword evidence="3" id="KW-1185">Reference proteome</keyword>
<reference evidence="3" key="1">
    <citation type="submission" date="2016-04" db="EMBL/GenBank/DDBJ databases">
        <authorList>
            <person name="Strepis N."/>
        </authorList>
    </citation>
    <scope>NUCLEOTIDE SEQUENCE [LARGE SCALE GENOMIC DNA]</scope>
</reference>
<keyword evidence="1" id="KW-0472">Membrane</keyword>
<gene>
    <name evidence="2" type="ORF">TPAS_538</name>
</gene>
<dbReference type="AlphaFoldDB" id="A0A1W1ICZ3"/>